<feature type="region of interest" description="Disordered" evidence="1">
    <location>
        <begin position="242"/>
        <end position="302"/>
    </location>
</feature>
<feature type="compositionally biased region" description="Basic and acidic residues" evidence="1">
    <location>
        <begin position="680"/>
        <end position="706"/>
    </location>
</feature>
<protein>
    <recommendedName>
        <fullName evidence="3">Ig-like domain-containing protein</fullName>
    </recommendedName>
</protein>
<reference evidence="4" key="1">
    <citation type="submission" date="2025-08" db="UniProtKB">
        <authorList>
            <consortium name="Ensembl"/>
        </authorList>
    </citation>
    <scope>IDENTIFICATION</scope>
</reference>
<evidence type="ECO:0000313" key="5">
    <source>
        <dbReference type="Proteomes" id="UP000694389"/>
    </source>
</evidence>
<dbReference type="PANTHER" id="PTHR21063:SF4">
    <property type="entry name" value="CD48 ANTIGEN-RELATED"/>
    <property type="match status" value="1"/>
</dbReference>
<keyword evidence="2" id="KW-1133">Transmembrane helix</keyword>
<feature type="compositionally biased region" description="Basic and acidic residues" evidence="1">
    <location>
        <begin position="367"/>
        <end position="379"/>
    </location>
</feature>
<keyword evidence="5" id="KW-1185">Reference proteome</keyword>
<feature type="compositionally biased region" description="Basic and acidic residues" evidence="1">
    <location>
        <begin position="540"/>
        <end position="552"/>
    </location>
</feature>
<feature type="compositionally biased region" description="Basic and acidic residues" evidence="1">
    <location>
        <begin position="507"/>
        <end position="533"/>
    </location>
</feature>
<dbReference type="InterPro" id="IPR013783">
    <property type="entry name" value="Ig-like_fold"/>
</dbReference>
<reference evidence="4" key="2">
    <citation type="submission" date="2025-09" db="UniProtKB">
        <authorList>
            <consortium name="Ensembl"/>
        </authorList>
    </citation>
    <scope>IDENTIFICATION</scope>
</reference>
<feature type="compositionally biased region" description="Polar residues" evidence="1">
    <location>
        <begin position="392"/>
        <end position="404"/>
    </location>
</feature>
<dbReference type="Proteomes" id="UP000694389">
    <property type="component" value="Unassembled WGS sequence"/>
</dbReference>
<evidence type="ECO:0000259" key="3">
    <source>
        <dbReference type="PROSITE" id="PS50835"/>
    </source>
</evidence>
<accession>A0A8C4IUH3</accession>
<dbReference type="SUPFAM" id="SSF48726">
    <property type="entry name" value="Immunoglobulin"/>
    <property type="match status" value="2"/>
</dbReference>
<feature type="compositionally biased region" description="Low complexity" evidence="1">
    <location>
        <begin position="446"/>
        <end position="456"/>
    </location>
</feature>
<feature type="compositionally biased region" description="Basic and acidic residues" evidence="1">
    <location>
        <begin position="334"/>
        <end position="360"/>
    </location>
</feature>
<keyword evidence="2" id="KW-0812">Transmembrane</keyword>
<dbReference type="OrthoDB" id="9427418at2759"/>
<dbReference type="OMA" id="THTREDD"/>
<feature type="domain" description="Ig-like" evidence="3">
    <location>
        <begin position="114"/>
        <end position="193"/>
    </location>
</feature>
<feature type="compositionally biased region" description="Basic and acidic residues" evidence="1">
    <location>
        <begin position="249"/>
        <end position="276"/>
    </location>
</feature>
<dbReference type="Ensembl" id="ENSDLAT00005064326.2">
    <property type="protein sequence ID" value="ENSDLAP00005060747.2"/>
    <property type="gene ID" value="ENSDLAG00005025473.2"/>
</dbReference>
<gene>
    <name evidence="4" type="primary">LOC127365615</name>
</gene>
<sequence length="851" mass="92458">MAPRFFVAYFIFTSGLVAGVTVYQLKGEEFSFKPHITGQPNNILWKHNGNKVVEFDGIEQQEYSTYKDRVILDWHAAVLNISDLRFDDSGDYELEAFKPGGNLESSRFNLMVIDKVAKPIISCEMNNGSIISGTLMCSAEPRHPPSLMKFEWSSSGDVQPGPKLTINLGEKLDDEVYTCSVSNPLSTETGTFTAKDCYPADKSSNVAAIVISILLLLFIIIGLAVFCIIKKKACTRKGNDLENQLLRGPPEETKLLNGRPEEGMADKDPGREEEGTPWHGSGESEEQSDLSTAETGKGTECNVKLLEKGNVAAKRKMYESENGGDANPQQFIGEPEKNNPESDSSSCEKRNGPESDGSEHEADDEPKDTAGEHKEKPDSNELAVEAARESDSLATEENQSSTVPDRSGSETSVHDQDSSLSQEQTHTREENQQETGKPVSGDENQKLPVSPSQQPQSPKPTTPGSGESEEQSDLITAEAGKGNVAARRKIYEPENGGDANPQQFIGEPEKNNPESDSSSCEKRNGPESDGSEHEADDEPKDTAGEHKEKPDSNELAVEAARESDSLATEENQSSTVPDRSGSETSVHDQDSSLSQEQTHTREENQQETGKPVSGDENQKLPVSPSQQPQSPKPTTPGSGESEEQSDLITAEAGKGNVAARRKIYEPENGGDANPQQFIGEPEKNNPESDSSSCEKRNGPESDGSEHEADDEPKDTAGEHKEKPDSNELAVEAARESDSLATEENKSSTVPDRSGSETSVHDQDSSLSQEQTHTREENQQETGKPVSGDENQKLPVSPSQQPQSPKPTTPGSGESEEQSDLSTAEEDKGTECNVKRLEKGYVVNMKNKFESN</sequence>
<keyword evidence="2" id="KW-0472">Membrane</keyword>
<name>A0A8C4IUH3_DICLA</name>
<dbReference type="InterPro" id="IPR007110">
    <property type="entry name" value="Ig-like_dom"/>
</dbReference>
<evidence type="ECO:0000313" key="4">
    <source>
        <dbReference type="Ensembl" id="ENSDLAP00005060747.2"/>
    </source>
</evidence>
<feature type="compositionally biased region" description="Polar residues" evidence="1">
    <location>
        <begin position="565"/>
        <end position="577"/>
    </location>
</feature>
<feature type="compositionally biased region" description="Low complexity" evidence="1">
    <location>
        <begin position="619"/>
        <end position="629"/>
    </location>
</feature>
<dbReference type="PANTHER" id="PTHR21063">
    <property type="entry name" value="LFA-3"/>
    <property type="match status" value="1"/>
</dbReference>
<dbReference type="GeneID" id="127365615"/>
<feature type="compositionally biased region" description="Basic and acidic residues" evidence="1">
    <location>
        <begin position="713"/>
        <end position="725"/>
    </location>
</feature>
<feature type="compositionally biased region" description="Basic and acidic residues" evidence="1">
    <location>
        <begin position="824"/>
        <end position="838"/>
    </location>
</feature>
<feature type="compositionally biased region" description="Basic and acidic residues" evidence="1">
    <location>
        <begin position="732"/>
        <end position="745"/>
    </location>
</feature>
<organism evidence="4 5">
    <name type="scientific">Dicentrarchus labrax</name>
    <name type="common">European seabass</name>
    <name type="synonym">Morone labrax</name>
    <dbReference type="NCBI Taxonomy" id="13489"/>
    <lineage>
        <taxon>Eukaryota</taxon>
        <taxon>Metazoa</taxon>
        <taxon>Chordata</taxon>
        <taxon>Craniata</taxon>
        <taxon>Vertebrata</taxon>
        <taxon>Euteleostomi</taxon>
        <taxon>Actinopterygii</taxon>
        <taxon>Neopterygii</taxon>
        <taxon>Teleostei</taxon>
        <taxon>Neoteleostei</taxon>
        <taxon>Acanthomorphata</taxon>
        <taxon>Eupercaria</taxon>
        <taxon>Moronidae</taxon>
        <taxon>Dicentrarchus</taxon>
    </lineage>
</organism>
<evidence type="ECO:0000256" key="2">
    <source>
        <dbReference type="SAM" id="Phobius"/>
    </source>
</evidence>
<proteinExistence type="predicted"/>
<feature type="transmembrane region" description="Helical" evidence="2">
    <location>
        <begin position="6"/>
        <end position="25"/>
    </location>
</feature>
<dbReference type="PROSITE" id="PS50835">
    <property type="entry name" value="IG_LIKE"/>
    <property type="match status" value="1"/>
</dbReference>
<dbReference type="AlphaFoldDB" id="A0A8C4IUH3"/>
<dbReference type="RefSeq" id="XP_051259841.1">
    <property type="nucleotide sequence ID" value="XM_051403881.1"/>
</dbReference>
<dbReference type="Gene3D" id="2.60.40.10">
    <property type="entry name" value="Immunoglobulins"/>
    <property type="match status" value="2"/>
</dbReference>
<evidence type="ECO:0000256" key="1">
    <source>
        <dbReference type="SAM" id="MobiDB-lite"/>
    </source>
</evidence>
<dbReference type="InterPro" id="IPR036179">
    <property type="entry name" value="Ig-like_dom_sf"/>
</dbReference>
<feature type="transmembrane region" description="Helical" evidence="2">
    <location>
        <begin position="205"/>
        <end position="226"/>
    </location>
</feature>
<feature type="region of interest" description="Disordered" evidence="1">
    <location>
        <begin position="316"/>
        <end position="851"/>
    </location>
</feature>
<feature type="compositionally biased region" description="Low complexity" evidence="1">
    <location>
        <begin position="792"/>
        <end position="802"/>
    </location>
</feature>
<dbReference type="GeneTree" id="ENSGT01030000234540"/>